<keyword evidence="1" id="KW-0472">Membrane</keyword>
<comment type="caution">
    <text evidence="2">The sequence shown here is derived from an EMBL/GenBank/DDBJ whole genome shotgun (WGS) entry which is preliminary data.</text>
</comment>
<keyword evidence="1" id="KW-0812">Transmembrane</keyword>
<feature type="transmembrane region" description="Helical" evidence="1">
    <location>
        <begin position="40"/>
        <end position="58"/>
    </location>
</feature>
<dbReference type="EMBL" id="LJUO01000011">
    <property type="protein sequence ID" value="KPK73324.1"/>
    <property type="molecule type" value="Genomic_DNA"/>
</dbReference>
<protein>
    <submittedName>
        <fullName evidence="2">Uncharacterized protein</fullName>
    </submittedName>
</protein>
<evidence type="ECO:0000313" key="2">
    <source>
        <dbReference type="EMBL" id="KPK73324.1"/>
    </source>
</evidence>
<dbReference type="AlphaFoldDB" id="A0A0S8GN80"/>
<dbReference type="Proteomes" id="UP000051096">
    <property type="component" value="Unassembled WGS sequence"/>
</dbReference>
<feature type="transmembrane region" description="Helical" evidence="1">
    <location>
        <begin position="103"/>
        <end position="125"/>
    </location>
</feature>
<keyword evidence="1" id="KW-1133">Transmembrane helix</keyword>
<reference evidence="2 3" key="1">
    <citation type="journal article" date="2015" name="Microbiome">
        <title>Genomic resolution of linkages in carbon, nitrogen, and sulfur cycling among widespread estuary sediment bacteria.</title>
        <authorList>
            <person name="Baker B.J."/>
            <person name="Lazar C.S."/>
            <person name="Teske A.P."/>
            <person name="Dick G.J."/>
        </authorList>
    </citation>
    <scope>NUCLEOTIDE SEQUENCE [LARGE SCALE GENOMIC DNA]</scope>
    <source>
        <strain evidence="2">SM23_60</strain>
    </source>
</reference>
<organism evidence="2 3">
    <name type="scientific">candidate division WOR_3 bacterium SM23_60</name>
    <dbReference type="NCBI Taxonomy" id="1703780"/>
    <lineage>
        <taxon>Bacteria</taxon>
        <taxon>Bacteria division WOR-3</taxon>
    </lineage>
</organism>
<name>A0A0S8GN80_UNCW3</name>
<gene>
    <name evidence="2" type="ORF">AMJ87_02025</name>
</gene>
<accession>A0A0S8GN80</accession>
<evidence type="ECO:0000313" key="3">
    <source>
        <dbReference type="Proteomes" id="UP000051096"/>
    </source>
</evidence>
<feature type="transmembrane region" description="Helical" evidence="1">
    <location>
        <begin position="65"/>
        <end position="91"/>
    </location>
</feature>
<proteinExistence type="predicted"/>
<feature type="transmembrane region" description="Helical" evidence="1">
    <location>
        <begin position="7"/>
        <end position="28"/>
    </location>
</feature>
<evidence type="ECO:0000256" key="1">
    <source>
        <dbReference type="SAM" id="Phobius"/>
    </source>
</evidence>
<sequence length="136" mass="14887">MRHIVLIIDAIINFVLGIVLIVYPIQFIRFLGIPEATNPFYPSLLGAVLCGIALALIIEYYRSPAGLVGLGLGGAVVINICGACILIIMMVRHLVHLPLQGYFFLWILVVALIFLSAVELVVYANQKAAGKEQLRK</sequence>